<dbReference type="Proteomes" id="UP001374893">
    <property type="component" value="Chromosome"/>
</dbReference>
<evidence type="ECO:0000256" key="5">
    <source>
        <dbReference type="ARBA" id="ARBA00022884"/>
    </source>
</evidence>
<dbReference type="InterPro" id="IPR020568">
    <property type="entry name" value="Ribosomal_Su5_D2-typ_SF"/>
</dbReference>
<dbReference type="PROSITE" id="PS01277">
    <property type="entry name" value="RIBONUCLEASE_PH"/>
    <property type="match status" value="1"/>
</dbReference>
<name>A0ABN6H6J6_9BACT</name>
<keyword evidence="6" id="KW-0548">Nucleotidyltransferase</keyword>
<evidence type="ECO:0000313" key="10">
    <source>
        <dbReference type="Proteomes" id="UP001374893"/>
    </source>
</evidence>
<evidence type="ECO:0000259" key="7">
    <source>
        <dbReference type="Pfam" id="PF01138"/>
    </source>
</evidence>
<dbReference type="Pfam" id="PF03725">
    <property type="entry name" value="RNase_PH_C"/>
    <property type="match status" value="1"/>
</dbReference>
<keyword evidence="5" id="KW-0694">RNA-binding</keyword>
<dbReference type="InterPro" id="IPR002381">
    <property type="entry name" value="RNase_PH_bac-type"/>
</dbReference>
<keyword evidence="4 6" id="KW-0819">tRNA processing</keyword>
<dbReference type="InterPro" id="IPR018336">
    <property type="entry name" value="RNase_PH_CS"/>
</dbReference>
<dbReference type="Pfam" id="PF01138">
    <property type="entry name" value="RNase_PH"/>
    <property type="match status" value="1"/>
</dbReference>
<dbReference type="InterPro" id="IPR001247">
    <property type="entry name" value="ExoRNase_PH_dom1"/>
</dbReference>
<evidence type="ECO:0000256" key="1">
    <source>
        <dbReference type="ARBA" id="ARBA00006678"/>
    </source>
</evidence>
<feature type="binding site" evidence="6">
    <location>
        <begin position="143"/>
        <end position="145"/>
    </location>
    <ligand>
        <name>phosphate</name>
        <dbReference type="ChEBI" id="CHEBI:43474"/>
        <note>substrate</note>
    </ligand>
</feature>
<evidence type="ECO:0000256" key="6">
    <source>
        <dbReference type="HAMAP-Rule" id="MF_00564"/>
    </source>
</evidence>
<dbReference type="SUPFAM" id="SSF55666">
    <property type="entry name" value="Ribonuclease PH domain 2-like"/>
    <property type="match status" value="1"/>
</dbReference>
<proteinExistence type="inferred from homology"/>
<protein>
    <recommendedName>
        <fullName evidence="6">Ribonuclease PH</fullName>
        <shortName evidence="6">RNase PH</shortName>
        <ecNumber evidence="6">2.7.7.56</ecNumber>
    </recommendedName>
    <alternativeName>
        <fullName evidence="6">tRNA nucleotidyltransferase</fullName>
    </alternativeName>
</protein>
<dbReference type="EC" id="2.7.7.56" evidence="6"/>
<evidence type="ECO:0000259" key="8">
    <source>
        <dbReference type="Pfam" id="PF03725"/>
    </source>
</evidence>
<organism evidence="9 10">
    <name type="scientific">Haloferula helveola</name>
    <dbReference type="NCBI Taxonomy" id="490095"/>
    <lineage>
        <taxon>Bacteria</taxon>
        <taxon>Pseudomonadati</taxon>
        <taxon>Verrucomicrobiota</taxon>
        <taxon>Verrucomicrobiia</taxon>
        <taxon>Verrucomicrobiales</taxon>
        <taxon>Verrucomicrobiaceae</taxon>
        <taxon>Haloferula</taxon>
    </lineage>
</organism>
<gene>
    <name evidence="6 9" type="primary">rph</name>
    <name evidence="9" type="ORF">HAHE_14810</name>
</gene>
<dbReference type="HAMAP" id="MF_00564">
    <property type="entry name" value="RNase_PH"/>
    <property type="match status" value="1"/>
</dbReference>
<accession>A0ABN6H6J6</accession>
<feature type="domain" description="Exoribonuclease phosphorolytic" evidence="8">
    <location>
        <begin position="177"/>
        <end position="243"/>
    </location>
</feature>
<keyword evidence="2 6" id="KW-0698">rRNA processing</keyword>
<comment type="similarity">
    <text evidence="1 6">Belongs to the RNase PH family.</text>
</comment>
<dbReference type="NCBIfam" id="TIGR01966">
    <property type="entry name" value="RNasePH"/>
    <property type="match status" value="1"/>
</dbReference>
<dbReference type="InterPro" id="IPR050080">
    <property type="entry name" value="RNase_PH"/>
</dbReference>
<dbReference type="PANTHER" id="PTHR11953">
    <property type="entry name" value="EXOSOME COMPLEX COMPONENT"/>
    <property type="match status" value="1"/>
</dbReference>
<comment type="subunit">
    <text evidence="6">Homohexameric ring arranged as a trimer of dimers.</text>
</comment>
<reference evidence="9 10" key="1">
    <citation type="submission" date="2021-06" db="EMBL/GenBank/DDBJ databases">
        <title>Complete genome of Haloferula helveola possessing various polysaccharide degrading enzymes.</title>
        <authorList>
            <person name="Takami H."/>
            <person name="Huang C."/>
            <person name="Hamasaki K."/>
        </authorList>
    </citation>
    <scope>NUCLEOTIDE SEQUENCE [LARGE SCALE GENOMIC DNA]</scope>
    <source>
        <strain evidence="9 10">CN-1</strain>
    </source>
</reference>
<sequence length="275" mass="29782">MELGSWNFGPFTARMPVSRPDGRQADQLRPVSFAPGVAPHADGSVLVSFGNTKVICAATVEEDVPRWMKYQKVSGGWVTAEYSMLPYSTHDRKPRDISRGKLDGRSSEIQRLIGRSLRAVVDLQKLGSRTIWVDCDVLQADGGTRTASITGGCVALAIALNRLMGEGKLKDFPLKQLVSAISTGVYEGEPVLDLNYPEDKAASVDFNVVMTERGEYVEVQGSGEEAVFTGDQMTSMLELASKGSSELFTLQKAAILEADRPDGPMLADLADSFSK</sequence>
<evidence type="ECO:0000256" key="2">
    <source>
        <dbReference type="ARBA" id="ARBA00022552"/>
    </source>
</evidence>
<dbReference type="EMBL" id="AP024702">
    <property type="protein sequence ID" value="BCX47573.1"/>
    <property type="molecule type" value="Genomic_DNA"/>
</dbReference>
<evidence type="ECO:0000256" key="4">
    <source>
        <dbReference type="ARBA" id="ARBA00022694"/>
    </source>
</evidence>
<evidence type="ECO:0000256" key="3">
    <source>
        <dbReference type="ARBA" id="ARBA00022555"/>
    </source>
</evidence>
<dbReference type="InterPro" id="IPR036345">
    <property type="entry name" value="ExoRNase_PH_dom2_sf"/>
</dbReference>
<dbReference type="CDD" id="cd11362">
    <property type="entry name" value="RNase_PH_bact"/>
    <property type="match status" value="1"/>
</dbReference>
<keyword evidence="6" id="KW-0808">Transferase</keyword>
<dbReference type="InterPro" id="IPR015847">
    <property type="entry name" value="ExoRNase_PH_dom2"/>
</dbReference>
<dbReference type="Gene3D" id="3.30.230.70">
    <property type="entry name" value="GHMP Kinase, N-terminal domain"/>
    <property type="match status" value="1"/>
</dbReference>
<comment type="function">
    <text evidence="6">Phosphorolytic 3'-5' exoribonuclease that plays an important role in tRNA 3'-end maturation. Removes nucleotide residues following the 3'-CCA terminus of tRNAs; can also add nucleotides to the ends of RNA molecules by using nucleoside diphosphates as substrates, but this may not be physiologically important. Probably plays a role in initiation of 16S rRNA degradation (leading to ribosome degradation) during starvation.</text>
</comment>
<evidence type="ECO:0000313" key="9">
    <source>
        <dbReference type="EMBL" id="BCX47573.1"/>
    </source>
</evidence>
<keyword evidence="10" id="KW-1185">Reference proteome</keyword>
<keyword evidence="3 6" id="KW-0820">tRNA-binding</keyword>
<feature type="domain" description="Exoribonuclease phosphorolytic" evidence="7">
    <location>
        <begin position="27"/>
        <end position="159"/>
    </location>
</feature>
<comment type="catalytic activity">
    <reaction evidence="6">
        <text>tRNA(n+1) + phosphate = tRNA(n) + a ribonucleoside 5'-diphosphate</text>
        <dbReference type="Rhea" id="RHEA:10628"/>
        <dbReference type="Rhea" id="RHEA-COMP:17343"/>
        <dbReference type="Rhea" id="RHEA-COMP:17344"/>
        <dbReference type="ChEBI" id="CHEBI:43474"/>
        <dbReference type="ChEBI" id="CHEBI:57930"/>
        <dbReference type="ChEBI" id="CHEBI:173114"/>
        <dbReference type="EC" id="2.7.7.56"/>
    </reaction>
</comment>
<feature type="binding site" evidence="6">
    <location>
        <position position="105"/>
    </location>
    <ligand>
        <name>phosphate</name>
        <dbReference type="ChEBI" id="CHEBI:43474"/>
        <note>substrate</note>
    </ligand>
</feature>
<dbReference type="InterPro" id="IPR027408">
    <property type="entry name" value="PNPase/RNase_PH_dom_sf"/>
</dbReference>
<dbReference type="PANTHER" id="PTHR11953:SF0">
    <property type="entry name" value="EXOSOME COMPLEX COMPONENT RRP41"/>
    <property type="match status" value="1"/>
</dbReference>
<dbReference type="SUPFAM" id="SSF54211">
    <property type="entry name" value="Ribosomal protein S5 domain 2-like"/>
    <property type="match status" value="1"/>
</dbReference>